<dbReference type="AlphaFoldDB" id="A0A166TTV9"/>
<feature type="transmembrane region" description="Helical" evidence="1">
    <location>
        <begin position="97"/>
        <end position="118"/>
    </location>
</feature>
<name>A0A166TTV9_9AGAM</name>
<dbReference type="OrthoDB" id="100006at2759"/>
<organism evidence="2 3">
    <name type="scientific">Athelia psychrophila</name>
    <dbReference type="NCBI Taxonomy" id="1759441"/>
    <lineage>
        <taxon>Eukaryota</taxon>
        <taxon>Fungi</taxon>
        <taxon>Dikarya</taxon>
        <taxon>Basidiomycota</taxon>
        <taxon>Agaricomycotina</taxon>
        <taxon>Agaricomycetes</taxon>
        <taxon>Agaricomycetidae</taxon>
        <taxon>Atheliales</taxon>
        <taxon>Atheliaceae</taxon>
        <taxon>Athelia</taxon>
    </lineage>
</organism>
<protein>
    <recommendedName>
        <fullName evidence="4">Glucose receptor Git3 N-terminal domain-containing protein</fullName>
    </recommendedName>
</protein>
<evidence type="ECO:0008006" key="4">
    <source>
        <dbReference type="Google" id="ProtNLM"/>
    </source>
</evidence>
<sequence length="161" mass="17458">MPPPQAGTEERAWLEGTKNLSAKNHSPGGPEILAFFRVNRSDDRVLRNADGLLEAAGAGFRTLAGCSQARCLSINHPNAIAIHAFVGVMRGKMGRNFVFVCCAGAFIWFVILFVALAVSPSNTAARPYESPDDFWCWIGTDYEAEQLTGVYLLLPTLAVKA</sequence>
<dbReference type="EMBL" id="KV417491">
    <property type="protein sequence ID" value="KZP30982.1"/>
    <property type="molecule type" value="Genomic_DNA"/>
</dbReference>
<keyword evidence="3" id="KW-1185">Reference proteome</keyword>
<dbReference type="Proteomes" id="UP000076532">
    <property type="component" value="Unassembled WGS sequence"/>
</dbReference>
<evidence type="ECO:0000256" key="1">
    <source>
        <dbReference type="SAM" id="Phobius"/>
    </source>
</evidence>
<evidence type="ECO:0000313" key="3">
    <source>
        <dbReference type="Proteomes" id="UP000076532"/>
    </source>
</evidence>
<keyword evidence="1" id="KW-0812">Transmembrane</keyword>
<gene>
    <name evidence="2" type="ORF">FIBSPDRAFT_926098</name>
</gene>
<evidence type="ECO:0000313" key="2">
    <source>
        <dbReference type="EMBL" id="KZP30982.1"/>
    </source>
</evidence>
<keyword evidence="1" id="KW-1133">Transmembrane helix</keyword>
<reference evidence="2 3" key="1">
    <citation type="journal article" date="2016" name="Mol. Biol. Evol.">
        <title>Comparative Genomics of Early-Diverging Mushroom-Forming Fungi Provides Insights into the Origins of Lignocellulose Decay Capabilities.</title>
        <authorList>
            <person name="Nagy L.G."/>
            <person name="Riley R."/>
            <person name="Tritt A."/>
            <person name="Adam C."/>
            <person name="Daum C."/>
            <person name="Floudas D."/>
            <person name="Sun H."/>
            <person name="Yadav J.S."/>
            <person name="Pangilinan J."/>
            <person name="Larsson K.H."/>
            <person name="Matsuura K."/>
            <person name="Barry K."/>
            <person name="Labutti K."/>
            <person name="Kuo R."/>
            <person name="Ohm R.A."/>
            <person name="Bhattacharya S.S."/>
            <person name="Shirouzu T."/>
            <person name="Yoshinaga Y."/>
            <person name="Martin F.M."/>
            <person name="Grigoriev I.V."/>
            <person name="Hibbett D.S."/>
        </authorList>
    </citation>
    <scope>NUCLEOTIDE SEQUENCE [LARGE SCALE GENOMIC DNA]</scope>
    <source>
        <strain evidence="2 3">CBS 109695</strain>
    </source>
</reference>
<accession>A0A166TTV9</accession>
<keyword evidence="1" id="KW-0472">Membrane</keyword>
<proteinExistence type="predicted"/>